<reference evidence="2 3" key="1">
    <citation type="submission" date="2018-03" db="EMBL/GenBank/DDBJ databases">
        <authorList>
            <person name="Nguyen K."/>
            <person name="Fouts D."/>
            <person name="Sutton G."/>
        </authorList>
    </citation>
    <scope>NUCLEOTIDE SEQUENCE [LARGE SCALE GENOMIC DNA]</scope>
    <source>
        <strain evidence="2 3">AU3578</strain>
    </source>
</reference>
<dbReference type="EMBL" id="PVHK01000009">
    <property type="protein sequence ID" value="PRH44184.1"/>
    <property type="molecule type" value="Genomic_DNA"/>
</dbReference>
<evidence type="ECO:0000313" key="3">
    <source>
        <dbReference type="Proteomes" id="UP000237632"/>
    </source>
</evidence>
<comment type="caution">
    <text evidence="2">The sequence shown here is derived from an EMBL/GenBank/DDBJ whole genome shotgun (WGS) entry which is preliminary data.</text>
</comment>
<dbReference type="AlphaFoldDB" id="A0AA44Y531"/>
<gene>
    <name evidence="2" type="ORF">C6T65_00990</name>
</gene>
<evidence type="ECO:0000313" key="2">
    <source>
        <dbReference type="EMBL" id="PRH44184.1"/>
    </source>
</evidence>
<dbReference type="Proteomes" id="UP000237632">
    <property type="component" value="Unassembled WGS sequence"/>
</dbReference>
<sequence>MGENSGVPCRTGRSERPAAHPSRVAHDLAARDRPTTKKQQASMMKQGLMPIFAAALLAAAVPASAAQQACEAKLAALDARIADARESHTEERVARLRAVRERVRHFCAHEQGDVSASDAQATPTQPTSTPARPAPRPAARQPV</sequence>
<feature type="region of interest" description="Disordered" evidence="1">
    <location>
        <begin position="1"/>
        <end position="43"/>
    </location>
</feature>
<feature type="compositionally biased region" description="Basic and acidic residues" evidence="1">
    <location>
        <begin position="12"/>
        <end position="35"/>
    </location>
</feature>
<protein>
    <submittedName>
        <fullName evidence="2">DUF1090 domain-containing protein</fullName>
    </submittedName>
</protein>
<organism evidence="2 3">
    <name type="scientific">Burkholderia vietnamiensis</name>
    <dbReference type="NCBI Taxonomy" id="60552"/>
    <lineage>
        <taxon>Bacteria</taxon>
        <taxon>Pseudomonadati</taxon>
        <taxon>Pseudomonadota</taxon>
        <taxon>Betaproteobacteria</taxon>
        <taxon>Burkholderiales</taxon>
        <taxon>Burkholderiaceae</taxon>
        <taxon>Burkholderia</taxon>
        <taxon>Burkholderia cepacia complex</taxon>
    </lineage>
</organism>
<accession>A0AA44Y531</accession>
<feature type="compositionally biased region" description="Low complexity" evidence="1">
    <location>
        <begin position="119"/>
        <end position="143"/>
    </location>
</feature>
<evidence type="ECO:0000256" key="1">
    <source>
        <dbReference type="SAM" id="MobiDB-lite"/>
    </source>
</evidence>
<feature type="region of interest" description="Disordered" evidence="1">
    <location>
        <begin position="109"/>
        <end position="143"/>
    </location>
</feature>
<name>A0AA44Y531_BURVI</name>
<proteinExistence type="predicted"/>